<keyword evidence="3" id="KW-1185">Reference proteome</keyword>
<reference evidence="2" key="2">
    <citation type="submission" date="2021-08" db="EMBL/GenBank/DDBJ databases">
        <authorList>
            <person name="Tani A."/>
            <person name="Ola A."/>
            <person name="Ogura Y."/>
            <person name="Katsura K."/>
            <person name="Hayashi T."/>
        </authorList>
    </citation>
    <scope>NUCLEOTIDE SEQUENCE</scope>
    <source>
        <strain evidence="2">DSM 17168</strain>
    </source>
</reference>
<reference evidence="2" key="1">
    <citation type="journal article" date="2021" name="Front. Microbiol.">
        <title>Comprehensive Comparative Genomics and Phenotyping of Methylobacterium Species.</title>
        <authorList>
            <person name="Alessa O."/>
            <person name="Ogura Y."/>
            <person name="Fujitani Y."/>
            <person name="Takami H."/>
            <person name="Hayashi T."/>
            <person name="Sahin N."/>
            <person name="Tani A."/>
        </authorList>
    </citation>
    <scope>NUCLEOTIDE SEQUENCE</scope>
    <source>
        <strain evidence="2">DSM 17168</strain>
    </source>
</reference>
<dbReference type="Proteomes" id="UP001055153">
    <property type="component" value="Unassembled WGS sequence"/>
</dbReference>
<proteinExistence type="predicted"/>
<organism evidence="2 3">
    <name type="scientific">Methylobacterium isbiliense</name>
    <dbReference type="NCBI Taxonomy" id="315478"/>
    <lineage>
        <taxon>Bacteria</taxon>
        <taxon>Pseudomonadati</taxon>
        <taxon>Pseudomonadota</taxon>
        <taxon>Alphaproteobacteria</taxon>
        <taxon>Hyphomicrobiales</taxon>
        <taxon>Methylobacteriaceae</taxon>
        <taxon>Methylobacterium</taxon>
    </lineage>
</organism>
<feature type="region of interest" description="Disordered" evidence="1">
    <location>
        <begin position="1"/>
        <end position="45"/>
    </location>
</feature>
<gene>
    <name evidence="2" type="ORF">GMJLKIPL_5963</name>
</gene>
<sequence length="140" mass="15405">MRSVSSEASNVVPFRRPRVPQGFQGSGSAHPEDLAAPSPALARSRRDQRSLMDLVYEAGHLPVAAGDRETKLIAARLQVYGFLVIEEVEEDGRLRRLRPSEAVRAACERAWRLSRSSYGVSLAVSIPRADEFLFEPASTA</sequence>
<protein>
    <submittedName>
        <fullName evidence="2">Uncharacterized protein</fullName>
    </submittedName>
</protein>
<comment type="caution">
    <text evidence="2">The sequence shown here is derived from an EMBL/GenBank/DDBJ whole genome shotgun (WGS) entry which is preliminary data.</text>
</comment>
<evidence type="ECO:0000256" key="1">
    <source>
        <dbReference type="SAM" id="MobiDB-lite"/>
    </source>
</evidence>
<name>A0ABQ4SLA6_9HYPH</name>
<dbReference type="EMBL" id="BPQQ01000098">
    <property type="protein sequence ID" value="GJE04004.1"/>
    <property type="molecule type" value="Genomic_DNA"/>
</dbReference>
<accession>A0ABQ4SLA6</accession>
<dbReference type="RefSeq" id="WP_238241393.1">
    <property type="nucleotide sequence ID" value="NZ_BPQQ01000098.1"/>
</dbReference>
<evidence type="ECO:0000313" key="3">
    <source>
        <dbReference type="Proteomes" id="UP001055153"/>
    </source>
</evidence>
<evidence type="ECO:0000313" key="2">
    <source>
        <dbReference type="EMBL" id="GJE04004.1"/>
    </source>
</evidence>